<keyword evidence="1" id="KW-0732">Signal</keyword>
<dbReference type="InterPro" id="IPR002449">
    <property type="entry name" value="Retinol-bd/Purpurin"/>
</dbReference>
<dbReference type="Gene3D" id="2.40.128.20">
    <property type="match status" value="1"/>
</dbReference>
<evidence type="ECO:0000313" key="2">
    <source>
        <dbReference type="EMBL" id="CAJ0584848.1"/>
    </source>
</evidence>
<dbReference type="EMBL" id="CATQJA010002701">
    <property type="protein sequence ID" value="CAJ0584848.1"/>
    <property type="molecule type" value="Genomic_DNA"/>
</dbReference>
<sequence length="1383" mass="157923">MKWVVFLLAFFRAVLGEEVVLETPVYELRHQCNVEGKFHNTSELLADVPCMKLPKCSEGGVKHNGPHKMSFKLRLESLDEFRTPRLEISPTTEMLYNLIGSENRVEYVALPQSACFGCAYRNVTWTNSYRTKAQYNFFVPLTSKQRQRGNMTRQLVPVLNSIPLHRSTEGQQGIRVWTFDPEAYKAPSLKQVLKLDCATVTTEFHAPILGKLEDRRIRPCGAACTRNETWDGRYEITFPFGMTKTFLKPKDATPGLTSCRPGHVQYTFPNAALRFSDKNHCEKGLVYQITWFGKGHVTISTSPTKNMLIYTILLLFHCAFLIAQNTTPAGPCVVNISTLNLEPKHYNGSWFVVARKAPVSKDYLPVDSSSSMMRLLLDDEGNLNMTEYHSINGTCMPPLSGFWRRHENAFQMEMRTENGQLIQLEVRAIFHELSGENNEEMNMVLYGCRTRESDGKCVAGEELISIMSNSRHPQTLQLFKSAKHIEDFACIDILLLNKMDTYNAAECGDEIVDEDQKLRHAKIWENDEYVDVECRAENMGQFAVPITEFFEEPRMLTVIAFKDPELEKEQISHVSCLYDSKTHAKCSWLRQRTCFQAELNQEFEEPSKIKSSSRFLKVNGTEVEIDLSGMVVWQNGDEYITMQCLQVAADGSCDQHRVYVWSDEDLMDQPTIREIYRALQNVCVDPTELIFLNTFHECDDQTAEPEKVPEITCGPQPNWSPLNTSLLQGVWYVAADLNADPKIFLQSAVIEFSSVKDNPAGLLIRYYAQKESDRECVGPGEGFARLLENGTLSVSIQYSYRQVPNYKNTMNFMLQILYLDNQRAVLYWCFRRAENGSCIQYDVDVLIRSRFFSYSDLSLIQPYLHRACVSNNRLRWFDLHSSCGYEMSASTKLRRDMVTLSHSEVLDILTNVQEPQCQTKQIRGRRAPLHLVEKPGTWFLMAQFDQMARDTYATIFRIHTVGEKFAIAKMHQSAAIPGEETLCFERLLIIEEVLGEDGDYSYVLSFDAANQASTTFIFRFLFFNRNVAVIYSCLNYKENGHCKENAIYVLSRHESIDHAELTVLEKVAKTVCINPDILFHTSTHDFCVQDHRRIFLPPQCAGIDAVPQSFRKLPEAEYSRLYDNIRLYAVASSRHFENPFSVIHLKGGVFTRNVQLADGNCKEEHVEILVSPTNRYLFLVHNVTYLVDPLARKDEILLKKAQLSGADLPCLFPMNYNDTTCDLATPPTCETSPPLSAAEGLLGDWMLYASDPFTVANSRCRVVDHPTVDGAHQFTCRSESWDGNCERVELFQFAVDAWGGYRLTSEVPAVHENFEIFPKGNVSLTADRLLFFREDPVAGRLWSVWIRTSPGATPDPLQTTPKDLGQFCVWPTRTQMRSLEQLC</sequence>
<name>A0AA36DEP8_9BILA</name>
<organism evidence="2 3">
    <name type="scientific">Mesorhabditis spiculigera</name>
    <dbReference type="NCBI Taxonomy" id="96644"/>
    <lineage>
        <taxon>Eukaryota</taxon>
        <taxon>Metazoa</taxon>
        <taxon>Ecdysozoa</taxon>
        <taxon>Nematoda</taxon>
        <taxon>Chromadorea</taxon>
        <taxon>Rhabditida</taxon>
        <taxon>Rhabditina</taxon>
        <taxon>Rhabditomorpha</taxon>
        <taxon>Rhabditoidea</taxon>
        <taxon>Rhabditidae</taxon>
        <taxon>Mesorhabditinae</taxon>
        <taxon>Mesorhabditis</taxon>
    </lineage>
</organism>
<dbReference type="PANTHER" id="PTHR11873:SF0">
    <property type="entry name" value="LIPOCALIN-RELATED PROTEIN"/>
    <property type="match status" value="1"/>
</dbReference>
<feature type="signal peptide" evidence="1">
    <location>
        <begin position="1"/>
        <end position="16"/>
    </location>
</feature>
<accession>A0AA36DEP8</accession>
<protein>
    <submittedName>
        <fullName evidence="2">Uncharacterized protein</fullName>
    </submittedName>
</protein>
<keyword evidence="3" id="KW-1185">Reference proteome</keyword>
<gene>
    <name evidence="2" type="ORF">MSPICULIGERA_LOCUS22887</name>
</gene>
<dbReference type="InterPro" id="IPR012674">
    <property type="entry name" value="Calycin"/>
</dbReference>
<proteinExistence type="predicted"/>
<reference evidence="2" key="1">
    <citation type="submission" date="2023-06" db="EMBL/GenBank/DDBJ databases">
        <authorList>
            <person name="Delattre M."/>
        </authorList>
    </citation>
    <scope>NUCLEOTIDE SEQUENCE</scope>
    <source>
        <strain evidence="2">AF72</strain>
    </source>
</reference>
<feature type="chain" id="PRO_5041251022" evidence="1">
    <location>
        <begin position="17"/>
        <end position="1383"/>
    </location>
</feature>
<evidence type="ECO:0000313" key="3">
    <source>
        <dbReference type="Proteomes" id="UP001177023"/>
    </source>
</evidence>
<dbReference type="PANTHER" id="PTHR11873">
    <property type="entry name" value="RETINOL-BINDING PROTEIN 4"/>
    <property type="match status" value="1"/>
</dbReference>
<evidence type="ECO:0000256" key="1">
    <source>
        <dbReference type="SAM" id="SignalP"/>
    </source>
</evidence>
<dbReference type="Proteomes" id="UP001177023">
    <property type="component" value="Unassembled WGS sequence"/>
</dbReference>
<dbReference type="GO" id="GO:0034632">
    <property type="term" value="F:retinol transmembrane transporter activity"/>
    <property type="evidence" value="ECO:0007669"/>
    <property type="project" value="InterPro"/>
</dbReference>
<comment type="caution">
    <text evidence="2">The sequence shown here is derived from an EMBL/GenBank/DDBJ whole genome shotgun (WGS) entry which is preliminary data.</text>
</comment>
<dbReference type="GO" id="GO:0005501">
    <property type="term" value="F:retinoid binding"/>
    <property type="evidence" value="ECO:0007669"/>
    <property type="project" value="InterPro"/>
</dbReference>
<dbReference type="SUPFAM" id="SSF50814">
    <property type="entry name" value="Lipocalins"/>
    <property type="match status" value="3"/>
</dbReference>
<feature type="non-terminal residue" evidence="2">
    <location>
        <position position="1383"/>
    </location>
</feature>